<reference evidence="1" key="1">
    <citation type="submission" date="2020-05" db="EMBL/GenBank/DDBJ databases">
        <authorList>
            <person name="Chiriac C."/>
            <person name="Salcher M."/>
            <person name="Ghai R."/>
            <person name="Kavagutti S V."/>
        </authorList>
    </citation>
    <scope>NUCLEOTIDE SEQUENCE</scope>
</reference>
<protein>
    <submittedName>
        <fullName evidence="1">Unannotated protein</fullName>
    </submittedName>
</protein>
<evidence type="ECO:0000313" key="1">
    <source>
        <dbReference type="EMBL" id="CAB5057520.1"/>
    </source>
</evidence>
<name>A0A6J7TWP5_9ZZZZ</name>
<proteinExistence type="predicted"/>
<dbReference type="EMBL" id="CAFBQR010000001">
    <property type="protein sequence ID" value="CAB5057520.1"/>
    <property type="molecule type" value="Genomic_DNA"/>
</dbReference>
<dbReference type="AlphaFoldDB" id="A0A6J7TWP5"/>
<accession>A0A6J7TWP5</accession>
<sequence length="41" mass="4480">MTQPFGARSINPIRKVSIPPARGPKSLVMQRIFSGDLGKDI</sequence>
<gene>
    <name evidence="1" type="ORF">UFOPK4348_00022</name>
</gene>
<organism evidence="1">
    <name type="scientific">freshwater metagenome</name>
    <dbReference type="NCBI Taxonomy" id="449393"/>
    <lineage>
        <taxon>unclassified sequences</taxon>
        <taxon>metagenomes</taxon>
        <taxon>ecological metagenomes</taxon>
    </lineage>
</organism>